<name>A0ABY0VAT5_9ACTO</name>
<feature type="compositionally biased region" description="Polar residues" evidence="3">
    <location>
        <begin position="1"/>
        <end position="15"/>
    </location>
</feature>
<protein>
    <submittedName>
        <fullName evidence="5">DNA-binding transcriptional regulator, AcrR family</fullName>
    </submittedName>
</protein>
<feature type="domain" description="HTH tetR-type" evidence="4">
    <location>
        <begin position="35"/>
        <end position="95"/>
    </location>
</feature>
<evidence type="ECO:0000256" key="2">
    <source>
        <dbReference type="PROSITE-ProRule" id="PRU00335"/>
    </source>
</evidence>
<keyword evidence="6" id="KW-1185">Reference proteome</keyword>
<dbReference type="PANTHER" id="PTHR30055">
    <property type="entry name" value="HTH-TYPE TRANSCRIPTIONAL REGULATOR RUTR"/>
    <property type="match status" value="1"/>
</dbReference>
<accession>A0ABY0VAT5</accession>
<evidence type="ECO:0000313" key="6">
    <source>
        <dbReference type="Proteomes" id="UP000198976"/>
    </source>
</evidence>
<dbReference type="InterPro" id="IPR036271">
    <property type="entry name" value="Tet_transcr_reg_TetR-rel_C_sf"/>
</dbReference>
<dbReference type="PROSITE" id="PS50977">
    <property type="entry name" value="HTH_TETR_2"/>
    <property type="match status" value="1"/>
</dbReference>
<dbReference type="PRINTS" id="PR00455">
    <property type="entry name" value="HTHTETR"/>
</dbReference>
<dbReference type="SUPFAM" id="SSF48498">
    <property type="entry name" value="Tetracyclin repressor-like, C-terminal domain"/>
    <property type="match status" value="1"/>
</dbReference>
<dbReference type="InterPro" id="IPR001647">
    <property type="entry name" value="HTH_TetR"/>
</dbReference>
<evidence type="ECO:0000256" key="3">
    <source>
        <dbReference type="SAM" id="MobiDB-lite"/>
    </source>
</evidence>
<sequence>MVIENEPSSGNNHTMATREEPRKRRQPGRPPAGSEDKRARVLHEAVELFAHQGYAGTSLAEIARAAEISKAGLLHYFPSKDALFAAVLTQRDQKTHEEFLLDSTDDPWKLLDQWVHLIERNVQDPTGVALYSVMSGAAVSDEHPAHEWFTGHLATTIEMLTRAFDEGKKAGTVRPDAPSRSLARCLVALSDGLQVQWLAARACHDKDKATVFGTDLVTETRMLAQAIRSTWGM</sequence>
<evidence type="ECO:0000313" key="5">
    <source>
        <dbReference type="EMBL" id="SDU04533.1"/>
    </source>
</evidence>
<gene>
    <name evidence="5" type="ORF">SAMN04489714_1824</name>
</gene>
<evidence type="ECO:0000256" key="1">
    <source>
        <dbReference type="ARBA" id="ARBA00023125"/>
    </source>
</evidence>
<reference evidence="5 6" key="1">
    <citation type="submission" date="2016-10" db="EMBL/GenBank/DDBJ databases">
        <authorList>
            <person name="Varghese N."/>
            <person name="Submissions S."/>
        </authorList>
    </citation>
    <scope>NUCLEOTIDE SEQUENCE [LARGE SCALE GENOMIC DNA]</scope>
    <source>
        <strain evidence="5 6">DSM 9169</strain>
    </source>
</reference>
<dbReference type="Gene3D" id="1.10.10.60">
    <property type="entry name" value="Homeodomain-like"/>
    <property type="match status" value="1"/>
</dbReference>
<dbReference type="EMBL" id="LT629792">
    <property type="protein sequence ID" value="SDU04533.1"/>
    <property type="molecule type" value="Genomic_DNA"/>
</dbReference>
<dbReference type="Gene3D" id="1.10.357.10">
    <property type="entry name" value="Tetracycline Repressor, domain 2"/>
    <property type="match status" value="1"/>
</dbReference>
<feature type="DNA-binding region" description="H-T-H motif" evidence="2">
    <location>
        <begin position="58"/>
        <end position="77"/>
    </location>
</feature>
<dbReference type="Pfam" id="PF00440">
    <property type="entry name" value="TetR_N"/>
    <property type="match status" value="1"/>
</dbReference>
<dbReference type="Proteomes" id="UP000198976">
    <property type="component" value="Chromosome I"/>
</dbReference>
<dbReference type="InterPro" id="IPR009057">
    <property type="entry name" value="Homeodomain-like_sf"/>
</dbReference>
<feature type="region of interest" description="Disordered" evidence="3">
    <location>
        <begin position="1"/>
        <end position="38"/>
    </location>
</feature>
<dbReference type="InterPro" id="IPR050109">
    <property type="entry name" value="HTH-type_TetR-like_transc_reg"/>
</dbReference>
<dbReference type="PANTHER" id="PTHR30055:SF146">
    <property type="entry name" value="HTH-TYPE TRANSCRIPTIONAL DUAL REGULATOR CECR"/>
    <property type="match status" value="1"/>
</dbReference>
<dbReference type="GO" id="GO:0003677">
    <property type="term" value="F:DNA binding"/>
    <property type="evidence" value="ECO:0007669"/>
    <property type="project" value="UniProtKB-KW"/>
</dbReference>
<proteinExistence type="predicted"/>
<dbReference type="SUPFAM" id="SSF46689">
    <property type="entry name" value="Homeodomain-like"/>
    <property type="match status" value="1"/>
</dbReference>
<evidence type="ECO:0000259" key="4">
    <source>
        <dbReference type="PROSITE" id="PS50977"/>
    </source>
</evidence>
<keyword evidence="1 2" id="KW-0238">DNA-binding</keyword>
<organism evidence="5 6">
    <name type="scientific">Schaalia radingae</name>
    <dbReference type="NCBI Taxonomy" id="131110"/>
    <lineage>
        <taxon>Bacteria</taxon>
        <taxon>Bacillati</taxon>
        <taxon>Actinomycetota</taxon>
        <taxon>Actinomycetes</taxon>
        <taxon>Actinomycetales</taxon>
        <taxon>Actinomycetaceae</taxon>
        <taxon>Schaalia</taxon>
    </lineage>
</organism>